<name>A0AAD9ZAR8_9LECA</name>
<protein>
    <submittedName>
        <fullName evidence="2">Uncharacterized protein</fullName>
    </submittedName>
</protein>
<proteinExistence type="predicted"/>
<evidence type="ECO:0000313" key="3">
    <source>
        <dbReference type="Proteomes" id="UP001276659"/>
    </source>
</evidence>
<evidence type="ECO:0000313" key="2">
    <source>
        <dbReference type="EMBL" id="KAK3172628.1"/>
    </source>
</evidence>
<feature type="compositionally biased region" description="Basic residues" evidence="1">
    <location>
        <begin position="56"/>
        <end position="69"/>
    </location>
</feature>
<feature type="compositionally biased region" description="Polar residues" evidence="1">
    <location>
        <begin position="21"/>
        <end position="35"/>
    </location>
</feature>
<dbReference type="AlphaFoldDB" id="A0AAD9ZAR8"/>
<feature type="compositionally biased region" description="Pro residues" evidence="1">
    <location>
        <begin position="154"/>
        <end position="166"/>
    </location>
</feature>
<feature type="compositionally biased region" description="Basic residues" evidence="1">
    <location>
        <begin position="186"/>
        <end position="196"/>
    </location>
</feature>
<feature type="compositionally biased region" description="Basic and acidic residues" evidence="1">
    <location>
        <begin position="97"/>
        <end position="113"/>
    </location>
</feature>
<feature type="compositionally biased region" description="Low complexity" evidence="1">
    <location>
        <begin position="197"/>
        <end position="206"/>
    </location>
</feature>
<organism evidence="2 3">
    <name type="scientific">Lepraria neglecta</name>
    <dbReference type="NCBI Taxonomy" id="209136"/>
    <lineage>
        <taxon>Eukaryota</taxon>
        <taxon>Fungi</taxon>
        <taxon>Dikarya</taxon>
        <taxon>Ascomycota</taxon>
        <taxon>Pezizomycotina</taxon>
        <taxon>Lecanoromycetes</taxon>
        <taxon>OSLEUM clade</taxon>
        <taxon>Lecanoromycetidae</taxon>
        <taxon>Lecanorales</taxon>
        <taxon>Lecanorineae</taxon>
        <taxon>Stereocaulaceae</taxon>
        <taxon>Lepraria</taxon>
    </lineage>
</organism>
<dbReference type="EMBL" id="JASNWA010000007">
    <property type="protein sequence ID" value="KAK3172628.1"/>
    <property type="molecule type" value="Genomic_DNA"/>
</dbReference>
<keyword evidence="3" id="KW-1185">Reference proteome</keyword>
<gene>
    <name evidence="2" type="ORF">OEA41_005952</name>
</gene>
<sequence>MCIPYIKLLPDSPPPRKRTRTSNLKAPLSSESTNPHPVIVSLSPRLVYAPSSSRSNSHRAPTHRRRRPSAPHPSPATPQAEFVGGFEAGYQLSEEEREQRRLAAEERKAEEGRAGPLGSGLPPPPLQQPPVLGPRQYPTPQIAPQVQQQLAQQPVPPPILPLPPAPAQTAPQREHTRSPYSYIRRPPSHYRNRSRSRSSSDSSISRRSFEALRRRVNALSDRLTRLDRWKGEVLTNRLNRLERWKEEREVERGVGGRVWSLGPEGRRREVDRGRGGDVDVRRDRRGDAGRWDWEGGGLGRR</sequence>
<feature type="compositionally biased region" description="Pro residues" evidence="1">
    <location>
        <begin position="121"/>
        <end position="132"/>
    </location>
</feature>
<feature type="compositionally biased region" description="Low complexity" evidence="1">
    <location>
        <begin position="133"/>
        <end position="153"/>
    </location>
</feature>
<feature type="region of interest" description="Disordered" evidence="1">
    <location>
        <begin position="261"/>
        <end position="301"/>
    </location>
</feature>
<feature type="region of interest" description="Disordered" evidence="1">
    <location>
        <begin position="1"/>
        <end position="207"/>
    </location>
</feature>
<accession>A0AAD9ZAR8</accession>
<dbReference type="Proteomes" id="UP001276659">
    <property type="component" value="Unassembled WGS sequence"/>
</dbReference>
<feature type="compositionally biased region" description="Basic and acidic residues" evidence="1">
    <location>
        <begin position="264"/>
        <end position="293"/>
    </location>
</feature>
<evidence type="ECO:0000256" key="1">
    <source>
        <dbReference type="SAM" id="MobiDB-lite"/>
    </source>
</evidence>
<comment type="caution">
    <text evidence="2">The sequence shown here is derived from an EMBL/GenBank/DDBJ whole genome shotgun (WGS) entry which is preliminary data.</text>
</comment>
<reference evidence="2" key="1">
    <citation type="submission" date="2022-11" db="EMBL/GenBank/DDBJ databases">
        <title>Chromosomal genome sequence assembly and mating type (MAT) locus characterization of the leprose asexual lichenized fungus Lepraria neglecta (Nyl.) Erichsen.</title>
        <authorList>
            <person name="Allen J.L."/>
            <person name="Pfeffer B."/>
        </authorList>
    </citation>
    <scope>NUCLEOTIDE SEQUENCE</scope>
    <source>
        <strain evidence="2">Allen 5258</strain>
    </source>
</reference>